<evidence type="ECO:0000313" key="1">
    <source>
        <dbReference type="EMBL" id="QQO97214.1"/>
    </source>
</evidence>
<evidence type="ECO:0000313" key="2">
    <source>
        <dbReference type="Proteomes" id="UP000693899"/>
    </source>
</evidence>
<proteinExistence type="predicted"/>
<sequence>MGEFHIDSARENSTGQIILNCPFCVTKGFDEDTKGHLYVSKHTGKYICFRCSTRGQDIYETIPSLPFFFNPDKDFSLDFTKLDLANKKVIFDLDKISKPLDKLGKEMFYLVGRNLTLDQIEFFGFRAGINKFSGYVIFPIHDQFGNVIYFVSRSVKKNAYARYKNPSLVGKVSILANILVARQYDCQFIVEGVFTGLAMGYNWVATLGKYVSEEQAMQLATLSRPIFCPDSEVPIHEIVSNLKRLLQYRQSVEYMPIDRTRKVDLDDLTPDEKNFYLSKIYYVDSFTINDLPKYIENFGKLEADYKKDSFINAKFERDKNKWNIH</sequence>
<protein>
    <submittedName>
        <fullName evidence="1">DNA primase</fullName>
    </submittedName>
</protein>
<reference evidence="1" key="1">
    <citation type="submission" date="2020-07" db="EMBL/GenBank/DDBJ databases">
        <title>Highly diverse flavobacterial phages as mortality factor during North Sea spring blooms.</title>
        <authorList>
            <person name="Bartlau N."/>
            <person name="Wichels A."/>
            <person name="Krohne G."/>
            <person name="Adriaenssens E.M."/>
            <person name="Heins A."/>
            <person name="Fuchs B.M."/>
            <person name="Amann R."/>
            <person name="Moraru C."/>
        </authorList>
    </citation>
    <scope>NUCLEOTIDE SEQUENCE</scope>
</reference>
<dbReference type="EMBL" id="MT732450">
    <property type="protein sequence ID" value="QQO97214.1"/>
    <property type="molecule type" value="Genomic_DNA"/>
</dbReference>
<accession>A0A8E4UXS9</accession>
<name>A0A8E4UXS9_9CAUD</name>
<keyword evidence="2" id="KW-1185">Reference proteome</keyword>
<dbReference type="SUPFAM" id="SSF56731">
    <property type="entry name" value="DNA primase core"/>
    <property type="match status" value="1"/>
</dbReference>
<organism evidence="1 2">
    <name type="scientific">Maribacter phage Colly_1</name>
    <dbReference type="NCBI Taxonomy" id="2745691"/>
    <lineage>
        <taxon>Viruses</taxon>
        <taxon>Duplodnaviria</taxon>
        <taxon>Heunggongvirae</taxon>
        <taxon>Uroviricota</taxon>
        <taxon>Caudoviricetes</taxon>
        <taxon>Molycolviridae</taxon>
        <taxon>Mollyvirus</taxon>
        <taxon>Mollyvirus colly</taxon>
    </lineage>
</organism>
<dbReference type="Proteomes" id="UP000693899">
    <property type="component" value="Segment"/>
</dbReference>
<gene>
    <name evidence="1" type="ORF">Colly1_116</name>
</gene>